<evidence type="ECO:0000256" key="1">
    <source>
        <dbReference type="SAM" id="MobiDB-lite"/>
    </source>
</evidence>
<dbReference type="PANTHER" id="PTHR45824">
    <property type="entry name" value="GH16843P"/>
    <property type="match status" value="1"/>
</dbReference>
<dbReference type="PANTHER" id="PTHR45824:SF6">
    <property type="entry name" value="F16L1.9 PROTEIN"/>
    <property type="match status" value="1"/>
</dbReference>
<evidence type="ECO:0000259" key="2">
    <source>
        <dbReference type="PROSITE" id="PS50191"/>
    </source>
</evidence>
<dbReference type="SUPFAM" id="SSF46938">
    <property type="entry name" value="CRAL/TRIO N-terminal domain"/>
    <property type="match status" value="1"/>
</dbReference>
<reference evidence="3 4" key="1">
    <citation type="submission" date="2024-02" db="EMBL/GenBank/DDBJ databases">
        <authorList>
            <consortium name="ELIXIR-Norway"/>
            <consortium name="Elixir Norway"/>
        </authorList>
    </citation>
    <scope>NUCLEOTIDE SEQUENCE [LARGE SCALE GENOMIC DNA]</scope>
</reference>
<organism evidence="3 4">
    <name type="scientific">Sphagnum troendelagicum</name>
    <dbReference type="NCBI Taxonomy" id="128251"/>
    <lineage>
        <taxon>Eukaryota</taxon>
        <taxon>Viridiplantae</taxon>
        <taxon>Streptophyta</taxon>
        <taxon>Embryophyta</taxon>
        <taxon>Bryophyta</taxon>
        <taxon>Sphagnophytina</taxon>
        <taxon>Sphagnopsida</taxon>
        <taxon>Sphagnales</taxon>
        <taxon>Sphagnaceae</taxon>
        <taxon>Sphagnum</taxon>
    </lineage>
</organism>
<protein>
    <recommendedName>
        <fullName evidence="2">CRAL-TRIO domain-containing protein</fullName>
    </recommendedName>
</protein>
<feature type="compositionally biased region" description="Polar residues" evidence="1">
    <location>
        <begin position="291"/>
        <end position="300"/>
    </location>
</feature>
<dbReference type="Proteomes" id="UP001497512">
    <property type="component" value="Chromosome 1"/>
</dbReference>
<gene>
    <name evidence="3" type="ORF">CSSPTR1EN2_LOCUS1576</name>
</gene>
<dbReference type="PROSITE" id="PS50191">
    <property type="entry name" value="CRAL_TRIO"/>
    <property type="match status" value="1"/>
</dbReference>
<evidence type="ECO:0000313" key="3">
    <source>
        <dbReference type="EMBL" id="CAK9191809.1"/>
    </source>
</evidence>
<dbReference type="EMBL" id="OZ019893">
    <property type="protein sequence ID" value="CAK9191809.1"/>
    <property type="molecule type" value="Genomic_DNA"/>
</dbReference>
<dbReference type="Pfam" id="PF00650">
    <property type="entry name" value="CRAL_TRIO"/>
    <property type="match status" value="1"/>
</dbReference>
<dbReference type="InterPro" id="IPR036865">
    <property type="entry name" value="CRAL-TRIO_dom_sf"/>
</dbReference>
<dbReference type="InterPro" id="IPR011074">
    <property type="entry name" value="CRAL/TRIO_N_dom"/>
</dbReference>
<accession>A0ABP0TBN0</accession>
<dbReference type="SMART" id="SM01100">
    <property type="entry name" value="CRAL_TRIO_N"/>
    <property type="match status" value="1"/>
</dbReference>
<dbReference type="Pfam" id="PF03765">
    <property type="entry name" value="CRAL_TRIO_N"/>
    <property type="match status" value="1"/>
</dbReference>
<keyword evidence="4" id="KW-1185">Reference proteome</keyword>
<dbReference type="SMART" id="SM00516">
    <property type="entry name" value="SEC14"/>
    <property type="match status" value="1"/>
</dbReference>
<feature type="region of interest" description="Disordered" evidence="1">
    <location>
        <begin position="1"/>
        <end position="28"/>
    </location>
</feature>
<feature type="domain" description="CRAL-TRIO" evidence="2">
    <location>
        <begin position="89"/>
        <end position="253"/>
    </location>
</feature>
<dbReference type="CDD" id="cd00170">
    <property type="entry name" value="SEC14"/>
    <property type="match status" value="1"/>
</dbReference>
<sequence>MTSVSRKSRSNSESRSLDHEPSSPAEEQVKVNELRAALGPLTGRAEIYATDACLKRYLRARNWNVKKAEQMLRGTLHWRSVFKPEEIQWAEVAQEHETGKLYRVNCLDEQGHTILVSHPTRQNTGEMDGHIKHLVYCVENAILNLPIGQEQIILLADFKGWGIKYSTPIKTAREATNILQNHYPERLHVAILFNPPHVFETFWTIVKPFLDPRSFQKVKFVYTKNPKSMKQVNELLCKDKLKDILDNPADYKHEEYAKLMEEDDMKSAAYWNIGEVQQPKNGDPASMMKYDNSTEVNNKDLQPVPDGGTPVLESQLE</sequence>
<dbReference type="SUPFAM" id="SSF52087">
    <property type="entry name" value="CRAL/TRIO domain"/>
    <property type="match status" value="1"/>
</dbReference>
<dbReference type="Gene3D" id="3.40.525.10">
    <property type="entry name" value="CRAL-TRIO lipid binding domain"/>
    <property type="match status" value="1"/>
</dbReference>
<proteinExistence type="predicted"/>
<evidence type="ECO:0000313" key="4">
    <source>
        <dbReference type="Proteomes" id="UP001497512"/>
    </source>
</evidence>
<dbReference type="InterPro" id="IPR001251">
    <property type="entry name" value="CRAL-TRIO_dom"/>
</dbReference>
<dbReference type="InterPro" id="IPR052578">
    <property type="entry name" value="PI_Transfer_CRAL-TRIO"/>
</dbReference>
<feature type="region of interest" description="Disordered" evidence="1">
    <location>
        <begin position="276"/>
        <end position="317"/>
    </location>
</feature>
<dbReference type="InterPro" id="IPR036273">
    <property type="entry name" value="CRAL/TRIO_N_dom_sf"/>
</dbReference>
<name>A0ABP0TBN0_9BRYO</name>
<feature type="compositionally biased region" description="Basic and acidic residues" evidence="1">
    <location>
        <begin position="10"/>
        <end position="28"/>
    </location>
</feature>